<reference evidence="1" key="1">
    <citation type="submission" date="2021-05" db="EMBL/GenBank/DDBJ databases">
        <title>An isolated secondary fermenter in methanogenic hydrocarbon-degrading communities.</title>
        <authorList>
            <person name="Liu Y.-F."/>
            <person name="Liu Z.-l."/>
        </authorList>
    </citation>
    <scope>NUCLEOTIDE SEQUENCE</scope>
    <source>
        <strain evidence="1">L-13</strain>
    </source>
</reference>
<protein>
    <submittedName>
        <fullName evidence="1">UDP-N-acetylmuramoyl-tripeptide--D-alanyl-D-alanine ligase</fullName>
    </submittedName>
</protein>
<gene>
    <name evidence="1" type="ORF">KIH16_06540</name>
</gene>
<organism evidence="1 2">
    <name type="scientific">Aminirod propionatiphilus</name>
    <dbReference type="NCBI Taxonomy" id="3415223"/>
    <lineage>
        <taxon>Bacteria</taxon>
        <taxon>Thermotogati</taxon>
        <taxon>Synergistota</taxon>
        <taxon>Synergistia</taxon>
        <taxon>Synergistales</taxon>
        <taxon>Aminiphilaceae</taxon>
        <taxon>Aminirod</taxon>
    </lineage>
</organism>
<dbReference type="Proteomes" id="UP000682204">
    <property type="component" value="Chromosome"/>
</dbReference>
<evidence type="ECO:0000313" key="1">
    <source>
        <dbReference type="EMBL" id="QVL37388.1"/>
    </source>
</evidence>
<proteinExistence type="predicted"/>
<name>A0ACD1DZ68_9BACT</name>
<keyword evidence="1" id="KW-0436">Ligase</keyword>
<dbReference type="EMBL" id="CP074691">
    <property type="protein sequence ID" value="QVL37388.1"/>
    <property type="molecule type" value="Genomic_DNA"/>
</dbReference>
<evidence type="ECO:0000313" key="2">
    <source>
        <dbReference type="Proteomes" id="UP000682204"/>
    </source>
</evidence>
<sequence length="457" mass="49711">MSPSLAWAAPLVHGELWGGDVLLPLPVVVDSRLIKDGEAFLALKGEHHDGHRFIGEALDRGAKVFFGEREGLMPWRDRFARSGAAALAFSRDSEASFVDLARLYLEEVAPQTILAITGSVGKTTCRELTALVLAKRFRVHQARKSHNTALGCALTVLAMDSATEMLLLEMGCNHRGEIAEMVDLFPPHLAVITEVAPAHLEGLGSIEGVLRAKLEILRSRNLRAVSYNIDNDALRQAMASFSREVDILSVGYHREAIFRLVQTTQDQDEEGVRLFVRAHYEGGEMELASRLFGRHHAYSMGFAGAVASYLGIDDFGSAFRDQRSLTGRGRVLSRRQGGVVVDESYNANPLSMRAALTAFREVAGAEGNWALLGAMGELGPTSADLHRLLLSEAPLPERVLLLGEGWPATLPPGARRVAGADEAIALLTEEMAPGEALLVKGSRLWKLERVVQKALSL</sequence>
<keyword evidence="2" id="KW-1185">Reference proteome</keyword>
<accession>A0ACD1DZ68</accession>